<protein>
    <submittedName>
        <fullName evidence="1">Uncharacterized protein</fullName>
    </submittedName>
</protein>
<comment type="caution">
    <text evidence="1">The sequence shown here is derived from an EMBL/GenBank/DDBJ whole genome shotgun (WGS) entry which is preliminary data.</text>
</comment>
<sequence>MRTHKKRSERFRARASELTEHTHDAGIHFEPREFYSLANRSEFIEEMTGIRHENEMLDQHTLRKMLALSIVEPSQTDLLPTSEEWNMINVMIPRERKRNIRDKRSGSYEIQAATTLALADPTRLKDIRLNPDAFERTYAYFSNYLQQHNEILPRVLYPLLEGIAIFHPEKKAALQIPQVEQWVRALAKHYCETDESRKIDYTATAMQRLGGRLIFPELRGVLCPPDFLAGAIEHLDDPDEYRIPLLAALKLLTADHVEMASSGLRAWNDEEADSPNTLPSRSPL</sequence>
<name>A0A2M7H2Z3_9BACT</name>
<reference evidence="1 2" key="1">
    <citation type="submission" date="2017-09" db="EMBL/GenBank/DDBJ databases">
        <title>Depth-based differentiation of microbial function through sediment-hosted aquifers and enrichment of novel symbionts in the deep terrestrial subsurface.</title>
        <authorList>
            <person name="Probst A.J."/>
            <person name="Ladd B."/>
            <person name="Jarett J.K."/>
            <person name="Geller-Mcgrath D.E."/>
            <person name="Sieber C.M."/>
            <person name="Emerson J.B."/>
            <person name="Anantharaman K."/>
            <person name="Thomas B.C."/>
            <person name="Malmstrom R."/>
            <person name="Stieglmeier M."/>
            <person name="Klingl A."/>
            <person name="Woyke T."/>
            <person name="Ryan C.M."/>
            <person name="Banfield J.F."/>
        </authorList>
    </citation>
    <scope>NUCLEOTIDE SEQUENCE [LARGE SCALE GENOMIC DNA]</scope>
    <source>
        <strain evidence="1">CG15_BIG_FIL_POST_REV_8_21_14_020_45_12</strain>
    </source>
</reference>
<dbReference type="AlphaFoldDB" id="A0A2M7H2Z3"/>
<dbReference type="Proteomes" id="UP000230292">
    <property type="component" value="Unassembled WGS sequence"/>
</dbReference>
<evidence type="ECO:0000313" key="2">
    <source>
        <dbReference type="Proteomes" id="UP000230292"/>
    </source>
</evidence>
<dbReference type="EMBL" id="PFGC01000046">
    <property type="protein sequence ID" value="PIW36607.1"/>
    <property type="molecule type" value="Genomic_DNA"/>
</dbReference>
<proteinExistence type="predicted"/>
<gene>
    <name evidence="1" type="ORF">COW24_04590</name>
</gene>
<organism evidence="1 2">
    <name type="scientific">Candidatus Kerfeldbacteria bacterium CG15_BIG_FIL_POST_REV_8_21_14_020_45_12</name>
    <dbReference type="NCBI Taxonomy" id="2014247"/>
    <lineage>
        <taxon>Bacteria</taxon>
        <taxon>Candidatus Kerfeldiibacteriota</taxon>
    </lineage>
</organism>
<accession>A0A2M7H2Z3</accession>
<evidence type="ECO:0000313" key="1">
    <source>
        <dbReference type="EMBL" id="PIW36607.1"/>
    </source>
</evidence>